<evidence type="ECO:0000256" key="1">
    <source>
        <dbReference type="ARBA" id="ARBA00038494"/>
    </source>
</evidence>
<protein>
    <submittedName>
        <fullName evidence="4">Glycosyltransferase</fullName>
    </submittedName>
</protein>
<dbReference type="EMBL" id="WTYE01000001">
    <property type="protein sequence ID" value="MXP33861.1"/>
    <property type="molecule type" value="Genomic_DNA"/>
</dbReference>
<comment type="caution">
    <text evidence="4">The sequence shown here is derived from an EMBL/GenBank/DDBJ whole genome shotgun (WGS) entry which is preliminary data.</text>
</comment>
<gene>
    <name evidence="3" type="ORF">GRI94_04595</name>
    <name evidence="4" type="ORF">GRI94_18685</name>
</gene>
<dbReference type="EMBL" id="WTYE01000001">
    <property type="protein sequence ID" value="MXP31101.1"/>
    <property type="molecule type" value="Genomic_DNA"/>
</dbReference>
<evidence type="ECO:0000313" key="4">
    <source>
        <dbReference type="EMBL" id="MXP33861.1"/>
    </source>
</evidence>
<accession>A0A845AYM6</accession>
<organism evidence="4 5">
    <name type="scientific">Parerythrobacter jejuensis</name>
    <dbReference type="NCBI Taxonomy" id="795812"/>
    <lineage>
        <taxon>Bacteria</taxon>
        <taxon>Pseudomonadati</taxon>
        <taxon>Pseudomonadota</taxon>
        <taxon>Alphaproteobacteria</taxon>
        <taxon>Sphingomonadales</taxon>
        <taxon>Erythrobacteraceae</taxon>
        <taxon>Parerythrobacter</taxon>
    </lineage>
</organism>
<comment type="similarity">
    <text evidence="1">Belongs to the glycosyltransferase 2 family. WaaE/KdtX subfamily.</text>
</comment>
<sequence length="323" mass="36538">MEQPTIPASVPSLTVVVLTRDEEIHIARALASLDGLASRIVVVDSGSYDKTREIAAATGANVFERPWVNYADQFQWALDHTGINTEWTMRLDADEWLGKDLVASLRQALANSDGGVSAISLDRQHHFMGRWIRHGGRYPLRLLRLWRTGMGRIEQRWMDEHIVVDRGRIRHVPGTFVDQNENDLSFFTTKHDAYATREALDALIAKHALFDLPEDGALESTGQARQTRTIKNGWYNRLPTGLGPLLYFLYRYILQLGFLDGRPGLIYHVLQGFWYRFLVDAKRVELEQTIDGAETAAEKVDRLSKATGHDLAAFAASQTQLPR</sequence>
<dbReference type="PANTHER" id="PTHR43630">
    <property type="entry name" value="POLY-BETA-1,6-N-ACETYL-D-GLUCOSAMINE SYNTHASE"/>
    <property type="match status" value="1"/>
</dbReference>
<dbReference type="InterPro" id="IPR029044">
    <property type="entry name" value="Nucleotide-diphossugar_trans"/>
</dbReference>
<keyword evidence="5" id="KW-1185">Reference proteome</keyword>
<dbReference type="Proteomes" id="UP000446786">
    <property type="component" value="Unassembled WGS sequence"/>
</dbReference>
<dbReference type="RefSeq" id="WP_160778574.1">
    <property type="nucleotide sequence ID" value="NZ_BAAAZF010000001.1"/>
</dbReference>
<dbReference type="InterPro" id="IPR001173">
    <property type="entry name" value="Glyco_trans_2-like"/>
</dbReference>
<dbReference type="Gene3D" id="3.90.550.10">
    <property type="entry name" value="Spore Coat Polysaccharide Biosynthesis Protein SpsA, Chain A"/>
    <property type="match status" value="1"/>
</dbReference>
<dbReference type="SUPFAM" id="SSF53448">
    <property type="entry name" value="Nucleotide-diphospho-sugar transferases"/>
    <property type="match status" value="1"/>
</dbReference>
<dbReference type="PANTHER" id="PTHR43630:SF2">
    <property type="entry name" value="GLYCOSYLTRANSFERASE"/>
    <property type="match status" value="1"/>
</dbReference>
<evidence type="ECO:0000313" key="5">
    <source>
        <dbReference type="Proteomes" id="UP000446786"/>
    </source>
</evidence>
<proteinExistence type="inferred from homology"/>
<keyword evidence="4" id="KW-0808">Transferase</keyword>
<name>A0A845AYM6_9SPHN</name>
<dbReference type="CDD" id="cd02511">
    <property type="entry name" value="Beta4Glucosyltransferase"/>
    <property type="match status" value="1"/>
</dbReference>
<evidence type="ECO:0000313" key="3">
    <source>
        <dbReference type="EMBL" id="MXP31101.1"/>
    </source>
</evidence>
<evidence type="ECO:0000259" key="2">
    <source>
        <dbReference type="Pfam" id="PF00535"/>
    </source>
</evidence>
<reference evidence="4 5" key="1">
    <citation type="submission" date="2019-12" db="EMBL/GenBank/DDBJ databases">
        <title>Genomic-based taxomic classification of the family Erythrobacteraceae.</title>
        <authorList>
            <person name="Xu L."/>
        </authorList>
    </citation>
    <scope>NUCLEOTIDE SEQUENCE [LARGE SCALE GENOMIC DNA]</scope>
    <source>
        <strain evidence="4 5">JCM 16677</strain>
    </source>
</reference>
<dbReference type="Pfam" id="PF00535">
    <property type="entry name" value="Glycos_transf_2"/>
    <property type="match status" value="1"/>
</dbReference>
<dbReference type="OrthoDB" id="9815923at2"/>
<dbReference type="AlphaFoldDB" id="A0A845AYM6"/>
<feature type="domain" description="Glycosyltransferase 2-like" evidence="2">
    <location>
        <begin position="14"/>
        <end position="134"/>
    </location>
</feature>
<dbReference type="GO" id="GO:0016740">
    <property type="term" value="F:transferase activity"/>
    <property type="evidence" value="ECO:0007669"/>
    <property type="project" value="UniProtKB-KW"/>
</dbReference>